<feature type="signal peptide" evidence="1">
    <location>
        <begin position="1"/>
        <end position="21"/>
    </location>
</feature>
<keyword evidence="1" id="KW-0732">Signal</keyword>
<comment type="caution">
    <text evidence="2">The sequence shown here is derived from an EMBL/GenBank/DDBJ whole genome shotgun (WGS) entry which is preliminary data.</text>
</comment>
<protein>
    <submittedName>
        <fullName evidence="2">Uncharacterized protein</fullName>
    </submittedName>
</protein>
<sequence>MTALLTVLIAAGLAKTVSVSAQDETTPFQSLITRIADKFNLKTEDVQSVFEEHRQERRTEMKARFEDRLDALVGEGKLTEAQKKLIMDKKEELFNNSQTERQAHRDEMQKWAQDNGIDLDLFSGGFGGKFGMRGGWRAK</sequence>
<evidence type="ECO:0000256" key="1">
    <source>
        <dbReference type="SAM" id="SignalP"/>
    </source>
</evidence>
<gene>
    <name evidence="2" type="ORF">UV73_C0010G0016</name>
</gene>
<dbReference type="Proteomes" id="UP000034894">
    <property type="component" value="Unassembled WGS sequence"/>
</dbReference>
<reference evidence="2 3" key="1">
    <citation type="journal article" date="2015" name="Nature">
        <title>rRNA introns, odd ribosomes, and small enigmatic genomes across a large radiation of phyla.</title>
        <authorList>
            <person name="Brown C.T."/>
            <person name="Hug L.A."/>
            <person name="Thomas B.C."/>
            <person name="Sharon I."/>
            <person name="Castelle C.J."/>
            <person name="Singh A."/>
            <person name="Wilkins M.J."/>
            <person name="Williams K.H."/>
            <person name="Banfield J.F."/>
        </authorList>
    </citation>
    <scope>NUCLEOTIDE SEQUENCE [LARGE SCALE GENOMIC DNA]</scope>
</reference>
<evidence type="ECO:0000313" key="3">
    <source>
        <dbReference type="Proteomes" id="UP000034894"/>
    </source>
</evidence>
<organism evidence="2 3">
    <name type="scientific">Candidatus Gottesmanbacteria bacterium GW2011_GWA2_43_14</name>
    <dbReference type="NCBI Taxonomy" id="1618443"/>
    <lineage>
        <taxon>Bacteria</taxon>
        <taxon>Candidatus Gottesmaniibacteriota</taxon>
    </lineage>
</organism>
<dbReference type="STRING" id="1618443.UV73_C0010G0016"/>
<dbReference type="EMBL" id="LCFP01000010">
    <property type="protein sequence ID" value="KKS96431.1"/>
    <property type="molecule type" value="Genomic_DNA"/>
</dbReference>
<proteinExistence type="predicted"/>
<dbReference type="AlphaFoldDB" id="A0A0G1FN53"/>
<accession>A0A0G1FN53</accession>
<name>A0A0G1FN53_9BACT</name>
<feature type="chain" id="PRO_5002537038" evidence="1">
    <location>
        <begin position="22"/>
        <end position="139"/>
    </location>
</feature>
<evidence type="ECO:0000313" key="2">
    <source>
        <dbReference type="EMBL" id="KKS96431.1"/>
    </source>
</evidence>